<dbReference type="Proteomes" id="UP000269721">
    <property type="component" value="Unassembled WGS sequence"/>
</dbReference>
<accession>A0A4P9VY31</accession>
<protein>
    <recommendedName>
        <fullName evidence="3">Alpha/Beta hydrolase protein</fullName>
    </recommendedName>
</protein>
<reference evidence="2" key="1">
    <citation type="journal article" date="2018" name="Nat. Microbiol.">
        <title>Leveraging single-cell genomics to expand the fungal tree of life.</title>
        <authorList>
            <person name="Ahrendt S.R."/>
            <person name="Quandt C.A."/>
            <person name="Ciobanu D."/>
            <person name="Clum A."/>
            <person name="Salamov A."/>
            <person name="Andreopoulos B."/>
            <person name="Cheng J.F."/>
            <person name="Woyke T."/>
            <person name="Pelin A."/>
            <person name="Henrissat B."/>
            <person name="Reynolds N.K."/>
            <person name="Benny G.L."/>
            <person name="Smith M.E."/>
            <person name="James T.Y."/>
            <person name="Grigoriev I.V."/>
        </authorList>
    </citation>
    <scope>NUCLEOTIDE SEQUENCE [LARGE SCALE GENOMIC DNA]</scope>
</reference>
<evidence type="ECO:0008006" key="3">
    <source>
        <dbReference type="Google" id="ProtNLM"/>
    </source>
</evidence>
<organism evidence="1 2">
    <name type="scientific">Blyttiomyces helicus</name>
    <dbReference type="NCBI Taxonomy" id="388810"/>
    <lineage>
        <taxon>Eukaryota</taxon>
        <taxon>Fungi</taxon>
        <taxon>Fungi incertae sedis</taxon>
        <taxon>Chytridiomycota</taxon>
        <taxon>Chytridiomycota incertae sedis</taxon>
        <taxon>Chytridiomycetes</taxon>
        <taxon>Chytridiomycetes incertae sedis</taxon>
        <taxon>Blyttiomyces</taxon>
    </lineage>
</organism>
<gene>
    <name evidence="1" type="ORF">BDK51DRAFT_32847</name>
</gene>
<evidence type="ECO:0000313" key="2">
    <source>
        <dbReference type="Proteomes" id="UP000269721"/>
    </source>
</evidence>
<evidence type="ECO:0000313" key="1">
    <source>
        <dbReference type="EMBL" id="RKO84659.1"/>
    </source>
</evidence>
<dbReference type="OrthoDB" id="17560at2759"/>
<dbReference type="SUPFAM" id="SSF53474">
    <property type="entry name" value="alpha/beta-Hydrolases"/>
    <property type="match status" value="1"/>
</dbReference>
<keyword evidence="2" id="KW-1185">Reference proteome</keyword>
<sequence>QATADPTIITELQSTHGIETITLAGYWFGGKITVLAGSDPTLTPSLRSITRVRFCCPLRVPLLFLNTELDTTFTPADRAAAFAALEKNMAEGFAFDVVDFEGVKHGFATCRDVTEERSLEDMRDVFSKSLEWIAMFAKE</sequence>
<feature type="non-terminal residue" evidence="1">
    <location>
        <position position="1"/>
    </location>
</feature>
<dbReference type="Gene3D" id="3.40.50.1820">
    <property type="entry name" value="alpha/beta hydrolase"/>
    <property type="match status" value="1"/>
</dbReference>
<dbReference type="EMBL" id="KZ999872">
    <property type="protein sequence ID" value="RKO84659.1"/>
    <property type="molecule type" value="Genomic_DNA"/>
</dbReference>
<dbReference type="AlphaFoldDB" id="A0A4P9VY31"/>
<proteinExistence type="predicted"/>
<name>A0A4P9VY31_9FUNG</name>
<dbReference type="InterPro" id="IPR029058">
    <property type="entry name" value="AB_hydrolase_fold"/>
</dbReference>